<feature type="domain" description="C2H2-type" evidence="6">
    <location>
        <begin position="220"/>
        <end position="247"/>
    </location>
</feature>
<dbReference type="InterPro" id="IPR036236">
    <property type="entry name" value="Znf_C2H2_sf"/>
</dbReference>
<dbReference type="PANTHER" id="PTHR23235:SF120">
    <property type="entry name" value="KRUPPEL-LIKE FACTOR 15"/>
    <property type="match status" value="1"/>
</dbReference>
<dbReference type="SMART" id="SM00355">
    <property type="entry name" value="ZnF_C2H2"/>
    <property type="match status" value="2"/>
</dbReference>
<proteinExistence type="predicted"/>
<protein>
    <submittedName>
        <fullName evidence="7">Met31 protein</fullName>
    </submittedName>
</protein>
<keyword evidence="1" id="KW-0479">Metal-binding</keyword>
<gene>
    <name evidence="7" type="ORF">DAKH74_040820</name>
</gene>
<evidence type="ECO:0000313" key="7">
    <source>
        <dbReference type="EMBL" id="GMM57466.1"/>
    </source>
</evidence>
<comment type="caution">
    <text evidence="7">The sequence shown here is derived from an EMBL/GenBank/DDBJ whole genome shotgun (WGS) entry which is preliminary data.</text>
</comment>
<keyword evidence="3" id="KW-0862">Zinc</keyword>
<dbReference type="GO" id="GO:0008270">
    <property type="term" value="F:zinc ion binding"/>
    <property type="evidence" value="ECO:0007669"/>
    <property type="project" value="UniProtKB-KW"/>
</dbReference>
<feature type="region of interest" description="Disordered" evidence="5">
    <location>
        <begin position="77"/>
        <end position="119"/>
    </location>
</feature>
<reference evidence="7 8" key="1">
    <citation type="journal article" date="2023" name="Elife">
        <title>Identification of key yeast species and microbe-microbe interactions impacting larval growth of Drosophila in the wild.</title>
        <authorList>
            <person name="Mure A."/>
            <person name="Sugiura Y."/>
            <person name="Maeda R."/>
            <person name="Honda K."/>
            <person name="Sakurai N."/>
            <person name="Takahashi Y."/>
            <person name="Watada M."/>
            <person name="Katoh T."/>
            <person name="Gotoh A."/>
            <person name="Gotoh Y."/>
            <person name="Taniguchi I."/>
            <person name="Nakamura K."/>
            <person name="Hayashi T."/>
            <person name="Katayama T."/>
            <person name="Uemura T."/>
            <person name="Hattori Y."/>
        </authorList>
    </citation>
    <scope>NUCLEOTIDE SEQUENCE [LARGE SCALE GENOMIC DNA]</scope>
    <source>
        <strain evidence="7 8">KH-74</strain>
    </source>
</reference>
<dbReference type="SUPFAM" id="SSF57667">
    <property type="entry name" value="beta-beta-alpha zinc fingers"/>
    <property type="match status" value="1"/>
</dbReference>
<keyword evidence="2 4" id="KW-0863">Zinc-finger</keyword>
<dbReference type="InterPro" id="IPR013087">
    <property type="entry name" value="Znf_C2H2_type"/>
</dbReference>
<evidence type="ECO:0000259" key="6">
    <source>
        <dbReference type="PROSITE" id="PS50157"/>
    </source>
</evidence>
<evidence type="ECO:0000256" key="4">
    <source>
        <dbReference type="PROSITE-ProRule" id="PRU00042"/>
    </source>
</evidence>
<feature type="region of interest" description="Disordered" evidence="5">
    <location>
        <begin position="134"/>
        <end position="191"/>
    </location>
</feature>
<feature type="compositionally biased region" description="Polar residues" evidence="5">
    <location>
        <begin position="89"/>
        <end position="101"/>
    </location>
</feature>
<sequence length="273" mass="30305">MSEEDVFFKQAAEAIVATSLNISNVDPTIQELLKRIKSNEIDFSAFSHNLQGTESAPSHRGSSSSFLSAHGTVPFDNPISPSPYIDDLGSNNGNSPSNHESVTLIPSAASNGNPNIPREDILSTQSIFSSFMGAAGESPQMQEQRQQQLHLLQQQHQEQQQQHSPADSVQLEAKPKTTKPKKSHGESTDKKYPCSQCDLVFFRSSDLRRHEKAHSLILPHICSQCGKGFARKDALKRHQDTLTCKRNRNKLMEITNGKVEEFLERAKKEGISL</sequence>
<dbReference type="GO" id="GO:0000978">
    <property type="term" value="F:RNA polymerase II cis-regulatory region sequence-specific DNA binding"/>
    <property type="evidence" value="ECO:0007669"/>
    <property type="project" value="TreeGrafter"/>
</dbReference>
<dbReference type="GO" id="GO:0000981">
    <property type="term" value="F:DNA-binding transcription factor activity, RNA polymerase II-specific"/>
    <property type="evidence" value="ECO:0007669"/>
    <property type="project" value="TreeGrafter"/>
</dbReference>
<dbReference type="Gene3D" id="3.30.160.60">
    <property type="entry name" value="Classic Zinc Finger"/>
    <property type="match status" value="2"/>
</dbReference>
<dbReference type="FunFam" id="3.30.160.60:FF:000446">
    <property type="entry name" value="Zinc finger protein"/>
    <property type="match status" value="1"/>
</dbReference>
<feature type="compositionally biased region" description="Low complexity" evidence="5">
    <location>
        <begin position="140"/>
        <end position="163"/>
    </location>
</feature>
<dbReference type="AlphaFoldDB" id="A0AAV5S186"/>
<dbReference type="EMBL" id="BTGD01000013">
    <property type="protein sequence ID" value="GMM57466.1"/>
    <property type="molecule type" value="Genomic_DNA"/>
</dbReference>
<evidence type="ECO:0000313" key="8">
    <source>
        <dbReference type="Proteomes" id="UP001377567"/>
    </source>
</evidence>
<evidence type="ECO:0000256" key="1">
    <source>
        <dbReference type="ARBA" id="ARBA00022723"/>
    </source>
</evidence>
<keyword evidence="8" id="KW-1185">Reference proteome</keyword>
<evidence type="ECO:0000256" key="5">
    <source>
        <dbReference type="SAM" id="MobiDB-lite"/>
    </source>
</evidence>
<dbReference type="Pfam" id="PF00096">
    <property type="entry name" value="zf-C2H2"/>
    <property type="match status" value="2"/>
</dbReference>
<accession>A0AAV5S186</accession>
<evidence type="ECO:0000256" key="3">
    <source>
        <dbReference type="ARBA" id="ARBA00022833"/>
    </source>
</evidence>
<evidence type="ECO:0000256" key="2">
    <source>
        <dbReference type="ARBA" id="ARBA00022771"/>
    </source>
</evidence>
<feature type="domain" description="C2H2-type" evidence="6">
    <location>
        <begin position="192"/>
        <end position="219"/>
    </location>
</feature>
<dbReference type="PROSITE" id="PS00028">
    <property type="entry name" value="ZINC_FINGER_C2H2_1"/>
    <property type="match status" value="1"/>
</dbReference>
<dbReference type="PROSITE" id="PS50157">
    <property type="entry name" value="ZINC_FINGER_C2H2_2"/>
    <property type="match status" value="2"/>
</dbReference>
<dbReference type="PANTHER" id="PTHR23235">
    <property type="entry name" value="KRUEPPEL-LIKE TRANSCRIPTION FACTOR"/>
    <property type="match status" value="1"/>
</dbReference>
<organism evidence="7 8">
    <name type="scientific">Maudiozyma humilis</name>
    <name type="common">Sour dough yeast</name>
    <name type="synonym">Kazachstania humilis</name>
    <dbReference type="NCBI Taxonomy" id="51915"/>
    <lineage>
        <taxon>Eukaryota</taxon>
        <taxon>Fungi</taxon>
        <taxon>Dikarya</taxon>
        <taxon>Ascomycota</taxon>
        <taxon>Saccharomycotina</taxon>
        <taxon>Saccharomycetes</taxon>
        <taxon>Saccharomycetales</taxon>
        <taxon>Saccharomycetaceae</taxon>
        <taxon>Maudiozyma</taxon>
    </lineage>
</organism>
<dbReference type="Proteomes" id="UP001377567">
    <property type="component" value="Unassembled WGS sequence"/>
</dbReference>
<name>A0AAV5S186_MAUHU</name>